<protein>
    <submittedName>
        <fullName evidence="1">Uncharacterized protein</fullName>
    </submittedName>
</protein>
<dbReference type="Proteomes" id="UP000198517">
    <property type="component" value="Unassembled WGS sequence"/>
</dbReference>
<evidence type="ECO:0000313" key="2">
    <source>
        <dbReference type="Proteomes" id="UP000198517"/>
    </source>
</evidence>
<gene>
    <name evidence="1" type="ORF">SAMN05421544_10917</name>
</gene>
<name>A0A1G7CTH2_9FLAO</name>
<dbReference type="OrthoDB" id="1247236at2"/>
<accession>A0A1G7CTH2</accession>
<dbReference type="RefSeq" id="WP_092736588.1">
    <property type="nucleotide sequence ID" value="NZ_FNAS01000009.1"/>
</dbReference>
<sequence>MMNRKISIPLFVLLGAAAFFMTFSRGIFSKDNTDKKLKQRAQEAYSYCKKNHMNTNYCILVDFNIHSGKIGCLHGILKKIELNEQA</sequence>
<proteinExistence type="predicted"/>
<evidence type="ECO:0000313" key="1">
    <source>
        <dbReference type="EMBL" id="SDE42662.1"/>
    </source>
</evidence>
<dbReference type="STRING" id="1071918.SAMN05421544_10917"/>
<reference evidence="1 2" key="1">
    <citation type="submission" date="2016-10" db="EMBL/GenBank/DDBJ databases">
        <authorList>
            <person name="de Groot N.N."/>
        </authorList>
    </citation>
    <scope>NUCLEOTIDE SEQUENCE [LARGE SCALE GENOMIC DNA]</scope>
    <source>
        <strain evidence="1 2">DSM 24015</strain>
    </source>
</reference>
<keyword evidence="2" id="KW-1185">Reference proteome</keyword>
<dbReference type="EMBL" id="FNAS01000009">
    <property type="protein sequence ID" value="SDE42662.1"/>
    <property type="molecule type" value="Genomic_DNA"/>
</dbReference>
<dbReference type="AlphaFoldDB" id="A0A1G7CTH2"/>
<organism evidence="1 2">
    <name type="scientific">Riemerella columbipharyngis</name>
    <dbReference type="NCBI Taxonomy" id="1071918"/>
    <lineage>
        <taxon>Bacteria</taxon>
        <taxon>Pseudomonadati</taxon>
        <taxon>Bacteroidota</taxon>
        <taxon>Flavobacteriia</taxon>
        <taxon>Flavobacteriales</taxon>
        <taxon>Weeksellaceae</taxon>
        <taxon>Riemerella</taxon>
    </lineage>
</organism>